<organism evidence="2 3">
    <name type="scientific">Ditylenchus destructor</name>
    <dbReference type="NCBI Taxonomy" id="166010"/>
    <lineage>
        <taxon>Eukaryota</taxon>
        <taxon>Metazoa</taxon>
        <taxon>Ecdysozoa</taxon>
        <taxon>Nematoda</taxon>
        <taxon>Chromadorea</taxon>
        <taxon>Rhabditida</taxon>
        <taxon>Tylenchina</taxon>
        <taxon>Tylenchomorpha</taxon>
        <taxon>Sphaerularioidea</taxon>
        <taxon>Anguinidae</taxon>
        <taxon>Anguininae</taxon>
        <taxon>Ditylenchus</taxon>
    </lineage>
</organism>
<protein>
    <submittedName>
        <fullName evidence="2">Uncharacterized protein</fullName>
    </submittedName>
</protein>
<reference evidence="2" key="1">
    <citation type="submission" date="2022-01" db="EMBL/GenBank/DDBJ databases">
        <title>Genome Sequence Resource for Two Populations of Ditylenchus destructor, the Migratory Endoparasitic Phytonematode.</title>
        <authorList>
            <person name="Zhang H."/>
            <person name="Lin R."/>
            <person name="Xie B."/>
        </authorList>
    </citation>
    <scope>NUCLEOTIDE SEQUENCE</scope>
    <source>
        <strain evidence="2">BazhouSP</strain>
    </source>
</reference>
<feature type="compositionally biased region" description="Polar residues" evidence="1">
    <location>
        <begin position="194"/>
        <end position="210"/>
    </location>
</feature>
<evidence type="ECO:0000256" key="1">
    <source>
        <dbReference type="SAM" id="MobiDB-lite"/>
    </source>
</evidence>
<feature type="compositionally biased region" description="Polar residues" evidence="1">
    <location>
        <begin position="70"/>
        <end position="88"/>
    </location>
</feature>
<name>A0AAD4NC32_9BILA</name>
<evidence type="ECO:0000313" key="2">
    <source>
        <dbReference type="EMBL" id="KAI1718966.1"/>
    </source>
</evidence>
<evidence type="ECO:0000313" key="3">
    <source>
        <dbReference type="Proteomes" id="UP001201812"/>
    </source>
</evidence>
<feature type="region of interest" description="Disordered" evidence="1">
    <location>
        <begin position="69"/>
        <end position="104"/>
    </location>
</feature>
<proteinExistence type="predicted"/>
<dbReference type="EMBL" id="JAKKPZ010000007">
    <property type="protein sequence ID" value="KAI1718966.1"/>
    <property type="molecule type" value="Genomic_DNA"/>
</dbReference>
<gene>
    <name evidence="2" type="ORF">DdX_06081</name>
</gene>
<feature type="region of interest" description="Disordered" evidence="1">
    <location>
        <begin position="191"/>
        <end position="210"/>
    </location>
</feature>
<comment type="caution">
    <text evidence="2">The sequence shown here is derived from an EMBL/GenBank/DDBJ whole genome shotgun (WGS) entry which is preliminary data.</text>
</comment>
<accession>A0AAD4NC32</accession>
<dbReference type="Proteomes" id="UP001201812">
    <property type="component" value="Unassembled WGS sequence"/>
</dbReference>
<dbReference type="AlphaFoldDB" id="A0AAD4NC32"/>
<keyword evidence="3" id="KW-1185">Reference proteome</keyword>
<sequence length="210" mass="23822">MRVLLDSENEFDEPIIQGRKKGRNFDTDLEKNELDVSKLDELDRKRKSSMSSENTMFYERTVSILPPIRSDSTFVDSSPENQRLNRPSSFFPPSRQESRNDKWDDEECGRSFLMNQINDLDNKMITSDAGITPAERKKSLQVLQNHGTIAVKSTSARRGSTLAIRGVDFIQVPVQMLTPSTVGIVDRGHINPGFNETPTSPQEFTEVNIK</sequence>